<dbReference type="Pfam" id="PF20329">
    <property type="entry name" value="DUF6624"/>
    <property type="match status" value="1"/>
</dbReference>
<organism evidence="1 2">
    <name type="scientific">Duganella flavida</name>
    <dbReference type="NCBI Taxonomy" id="2692175"/>
    <lineage>
        <taxon>Bacteria</taxon>
        <taxon>Pseudomonadati</taxon>
        <taxon>Pseudomonadota</taxon>
        <taxon>Betaproteobacteria</taxon>
        <taxon>Burkholderiales</taxon>
        <taxon>Oxalobacteraceae</taxon>
        <taxon>Telluria group</taxon>
        <taxon>Duganella</taxon>
    </lineage>
</organism>
<evidence type="ECO:0000313" key="2">
    <source>
        <dbReference type="Proteomes" id="UP000479335"/>
    </source>
</evidence>
<gene>
    <name evidence="1" type="ORF">GTP46_08780</name>
</gene>
<proteinExistence type="predicted"/>
<dbReference type="AlphaFoldDB" id="A0A6L8K842"/>
<dbReference type="Proteomes" id="UP000479335">
    <property type="component" value="Unassembled WGS sequence"/>
</dbReference>
<keyword evidence="2" id="KW-1185">Reference proteome</keyword>
<name>A0A6L8K842_9BURK</name>
<sequence>MTKFFIFNRYVILILISLIWHTDTFAAIDCHASFGRLKEMVSKDQQIREEWELKSQGKSTSNIINEDLQKRWQAIDASNILELKEIISTCGWPTNKEGSHNAWLLSQHADSDIAFQHYARDLLEVAFKNGNASAQDLAYLSDRIATAEGRPQEYGTQFMLSDRCNLEARPVDSIAAVDQRRRALGLQSLAEYLEEGRKRFIPSDCNHGKKQQKEAEEL</sequence>
<reference evidence="1 2" key="1">
    <citation type="submission" date="2019-12" db="EMBL/GenBank/DDBJ databases">
        <title>Novel species isolated from a subtropical stream in China.</title>
        <authorList>
            <person name="Lu H."/>
        </authorList>
    </citation>
    <scope>NUCLEOTIDE SEQUENCE [LARGE SCALE GENOMIC DNA]</scope>
    <source>
        <strain evidence="1 2">FT135W</strain>
    </source>
</reference>
<protein>
    <submittedName>
        <fullName evidence="1">Uncharacterized protein</fullName>
    </submittedName>
</protein>
<dbReference type="RefSeq" id="WP_161006259.1">
    <property type="nucleotide sequence ID" value="NZ_WWCN01000005.1"/>
</dbReference>
<dbReference type="InterPro" id="IPR046732">
    <property type="entry name" value="DUF6624"/>
</dbReference>
<dbReference type="EMBL" id="WWCN01000005">
    <property type="protein sequence ID" value="MYM22737.1"/>
    <property type="molecule type" value="Genomic_DNA"/>
</dbReference>
<comment type="caution">
    <text evidence="1">The sequence shown here is derived from an EMBL/GenBank/DDBJ whole genome shotgun (WGS) entry which is preliminary data.</text>
</comment>
<evidence type="ECO:0000313" key="1">
    <source>
        <dbReference type="EMBL" id="MYM22737.1"/>
    </source>
</evidence>
<accession>A0A6L8K842</accession>